<proteinExistence type="predicted"/>
<sequence>MHQRLGLIVPSSNSVMEVDFYRNLPHHITLHVARMYLKDTTVEGEEEMLDIHFPRALQDLVTVQPHAIVFGCTSAGALRGNAYDKELCRQISEVAGCPAVSTVASVRVTLKNRGIKRVAVVTPYVDALNYRIEQSLRDDGLEVVVIAGLGIDYNFAIADVPPEEILAFALKTIDKHSAEGIFISCTNFRAMEIKDRLEYLTGLPVVTSNQAALEEALRVLSDIETHK</sequence>
<dbReference type="GO" id="GO:0016853">
    <property type="term" value="F:isomerase activity"/>
    <property type="evidence" value="ECO:0007669"/>
    <property type="project" value="UniProtKB-KW"/>
</dbReference>
<evidence type="ECO:0000313" key="1">
    <source>
        <dbReference type="EMBL" id="SMB91856.1"/>
    </source>
</evidence>
<dbReference type="Gene3D" id="3.40.50.12500">
    <property type="match status" value="1"/>
</dbReference>
<dbReference type="InterPro" id="IPR026286">
    <property type="entry name" value="MaiA/AMDase"/>
</dbReference>
<protein>
    <submittedName>
        <fullName evidence="1">Maleate isomerase</fullName>
    </submittedName>
</protein>
<keyword evidence="1" id="KW-0413">Isomerase</keyword>
<dbReference type="RefSeq" id="WP_197686552.1">
    <property type="nucleotide sequence ID" value="NZ_LT838272.1"/>
</dbReference>
<dbReference type="EMBL" id="LT838272">
    <property type="protein sequence ID" value="SMB91856.1"/>
    <property type="molecule type" value="Genomic_DNA"/>
</dbReference>
<name>A0A1W1VEY9_9FIRM</name>
<dbReference type="STRING" id="698762.SAMN00808754_0536"/>
<dbReference type="Pfam" id="PF17645">
    <property type="entry name" value="Amdase"/>
    <property type="match status" value="1"/>
</dbReference>
<gene>
    <name evidence="1" type="ORF">SAMN00808754_0536</name>
</gene>
<dbReference type="AlphaFoldDB" id="A0A1W1VEY9"/>
<keyword evidence="2" id="KW-1185">Reference proteome</keyword>
<dbReference type="PANTHER" id="PTHR40267:SF1">
    <property type="entry name" value="BLR3294 PROTEIN"/>
    <property type="match status" value="1"/>
</dbReference>
<evidence type="ECO:0000313" key="2">
    <source>
        <dbReference type="Proteomes" id="UP000192569"/>
    </source>
</evidence>
<dbReference type="PIRSF" id="PIRSF015736">
    <property type="entry name" value="MI"/>
    <property type="match status" value="1"/>
</dbReference>
<dbReference type="PANTHER" id="PTHR40267">
    <property type="entry name" value="BLR3294 PROTEIN"/>
    <property type="match status" value="1"/>
</dbReference>
<reference evidence="1 2" key="1">
    <citation type="submission" date="2017-04" db="EMBL/GenBank/DDBJ databases">
        <authorList>
            <person name="Afonso C.L."/>
            <person name="Miller P.J."/>
            <person name="Scott M.A."/>
            <person name="Spackman E."/>
            <person name="Goraichik I."/>
            <person name="Dimitrov K.M."/>
            <person name="Suarez D.L."/>
            <person name="Swayne D.E."/>
        </authorList>
    </citation>
    <scope>NUCLEOTIDE SEQUENCE [LARGE SCALE GENOMIC DNA]</scope>
    <source>
        <strain evidence="1 2">ToBE</strain>
    </source>
</reference>
<dbReference type="InterPro" id="IPR053714">
    <property type="entry name" value="Iso_Racemase_Enz_sf"/>
</dbReference>
<accession>A0A1W1VEY9</accession>
<organism evidence="1 2">
    <name type="scientific">Thermanaeromonas toyohensis ToBE</name>
    <dbReference type="NCBI Taxonomy" id="698762"/>
    <lineage>
        <taxon>Bacteria</taxon>
        <taxon>Bacillati</taxon>
        <taxon>Bacillota</taxon>
        <taxon>Clostridia</taxon>
        <taxon>Neomoorellales</taxon>
        <taxon>Neomoorellaceae</taxon>
        <taxon>Thermanaeromonas</taxon>
    </lineage>
</organism>
<dbReference type="Proteomes" id="UP000192569">
    <property type="component" value="Chromosome I"/>
</dbReference>